<keyword evidence="6" id="KW-0274">FAD</keyword>
<accession>A0A2P5WRT1</accession>
<evidence type="ECO:0000256" key="2">
    <source>
        <dbReference type="ARBA" id="ARBA00005466"/>
    </source>
</evidence>
<protein>
    <recommendedName>
        <fullName evidence="9">FAD-binding PCMH-type domain-containing protein</fullName>
    </recommendedName>
</protein>
<keyword evidence="7" id="KW-0560">Oxidoreductase</keyword>
<dbReference type="InterPro" id="IPR012951">
    <property type="entry name" value="BBE"/>
</dbReference>
<evidence type="ECO:0000313" key="11">
    <source>
        <dbReference type="Proteomes" id="UP000239757"/>
    </source>
</evidence>
<comment type="cofactor">
    <cofactor evidence="1">
        <name>FAD</name>
        <dbReference type="ChEBI" id="CHEBI:57692"/>
    </cofactor>
</comment>
<dbReference type="OrthoDB" id="407275at2759"/>
<dbReference type="Proteomes" id="UP000239757">
    <property type="component" value="Unassembled WGS sequence"/>
</dbReference>
<dbReference type="Gene3D" id="3.40.462.20">
    <property type="match status" value="2"/>
</dbReference>
<name>A0A2P5WRT1_GOSBA</name>
<dbReference type="GO" id="GO:0071949">
    <property type="term" value="F:FAD binding"/>
    <property type="evidence" value="ECO:0007669"/>
    <property type="project" value="InterPro"/>
</dbReference>
<keyword evidence="8" id="KW-0325">Glycoprotein</keyword>
<dbReference type="InterPro" id="IPR036318">
    <property type="entry name" value="FAD-bd_PCMH-like_sf"/>
</dbReference>
<dbReference type="InterPro" id="IPR016167">
    <property type="entry name" value="FAD-bd_PCMH_sub1"/>
</dbReference>
<evidence type="ECO:0000313" key="10">
    <source>
        <dbReference type="EMBL" id="PPR93767.1"/>
    </source>
</evidence>
<evidence type="ECO:0000259" key="9">
    <source>
        <dbReference type="PROSITE" id="PS51387"/>
    </source>
</evidence>
<dbReference type="InterPro" id="IPR016169">
    <property type="entry name" value="FAD-bd_PCMH_sub2"/>
</dbReference>
<dbReference type="SUPFAM" id="SSF56176">
    <property type="entry name" value="FAD-binding/transporter-associated domain-like"/>
    <property type="match status" value="2"/>
</dbReference>
<comment type="similarity">
    <text evidence="2">Belongs to the oxygen-dependent FAD-linked oxidoreductase family.</text>
</comment>
<proteinExistence type="inferred from homology"/>
<dbReference type="Gene3D" id="3.30.43.10">
    <property type="entry name" value="Uridine Diphospho-n-acetylenolpyruvylglucosamine Reductase, domain 2"/>
    <property type="match status" value="1"/>
</dbReference>
<reference evidence="10 11" key="1">
    <citation type="submission" date="2015-01" db="EMBL/GenBank/DDBJ databases">
        <title>Genome of allotetraploid Gossypium barbadense reveals genomic plasticity and fiber elongation in cotton evolution.</title>
        <authorList>
            <person name="Chen X."/>
            <person name="Liu X."/>
            <person name="Zhao B."/>
            <person name="Zheng H."/>
            <person name="Hu Y."/>
            <person name="Lu G."/>
            <person name="Yang C."/>
            <person name="Chen J."/>
            <person name="Shan C."/>
            <person name="Zhang L."/>
            <person name="Zhou Y."/>
            <person name="Wang L."/>
            <person name="Guo W."/>
            <person name="Bai Y."/>
            <person name="Ruan J."/>
            <person name="Shangguan X."/>
            <person name="Mao Y."/>
            <person name="Jiang J."/>
            <person name="Zhu Y."/>
            <person name="Lei J."/>
            <person name="Kang H."/>
            <person name="Chen S."/>
            <person name="He X."/>
            <person name="Wang R."/>
            <person name="Wang Y."/>
            <person name="Chen J."/>
            <person name="Wang L."/>
            <person name="Yu S."/>
            <person name="Wang B."/>
            <person name="Wei J."/>
            <person name="Song S."/>
            <person name="Lu X."/>
            <person name="Gao Z."/>
            <person name="Gu W."/>
            <person name="Deng X."/>
            <person name="Ma D."/>
            <person name="Wang S."/>
            <person name="Liang W."/>
            <person name="Fang L."/>
            <person name="Cai C."/>
            <person name="Zhu X."/>
            <person name="Zhou B."/>
            <person name="Zhang Y."/>
            <person name="Chen Z."/>
            <person name="Xu S."/>
            <person name="Zhu R."/>
            <person name="Wang S."/>
            <person name="Zhang T."/>
            <person name="Zhao G."/>
        </authorList>
    </citation>
    <scope>NUCLEOTIDE SEQUENCE [LARGE SCALE GENOMIC DNA]</scope>
    <source>
        <strain evidence="11">cv. Xinhai21</strain>
        <tissue evidence="10">Leaf</tissue>
    </source>
</reference>
<evidence type="ECO:0000256" key="6">
    <source>
        <dbReference type="ARBA" id="ARBA00022827"/>
    </source>
</evidence>
<keyword evidence="4" id="KW-0732">Signal</keyword>
<evidence type="ECO:0000256" key="4">
    <source>
        <dbReference type="ARBA" id="ARBA00022729"/>
    </source>
</evidence>
<dbReference type="Gene3D" id="3.30.465.10">
    <property type="match status" value="2"/>
</dbReference>
<dbReference type="AlphaFoldDB" id="A0A2P5WRT1"/>
<evidence type="ECO:0000256" key="1">
    <source>
        <dbReference type="ARBA" id="ARBA00001974"/>
    </source>
</evidence>
<evidence type="ECO:0000256" key="7">
    <source>
        <dbReference type="ARBA" id="ARBA00023002"/>
    </source>
</evidence>
<gene>
    <name evidence="10" type="ORF">GOBAR_AA26914</name>
</gene>
<evidence type="ECO:0000256" key="3">
    <source>
        <dbReference type="ARBA" id="ARBA00022630"/>
    </source>
</evidence>
<feature type="domain" description="FAD-binding PCMH-type" evidence="9">
    <location>
        <begin position="1"/>
        <end position="170"/>
    </location>
</feature>
<dbReference type="GO" id="GO:0016491">
    <property type="term" value="F:oxidoreductase activity"/>
    <property type="evidence" value="ECO:0007669"/>
    <property type="project" value="UniProtKB-KW"/>
</dbReference>
<keyword evidence="3" id="KW-0285">Flavoprotein</keyword>
<dbReference type="Pfam" id="PF08031">
    <property type="entry name" value="BBE"/>
    <property type="match status" value="1"/>
</dbReference>
<dbReference type="InterPro" id="IPR016166">
    <property type="entry name" value="FAD-bd_PCMH"/>
</dbReference>
<feature type="domain" description="FAD-binding PCMH-type" evidence="9">
    <location>
        <begin position="282"/>
        <end position="480"/>
    </location>
</feature>
<keyword evidence="5" id="KW-0547">Nucleotide-binding</keyword>
<dbReference type="PROSITE" id="PS51387">
    <property type="entry name" value="FAD_PCMH"/>
    <property type="match status" value="2"/>
</dbReference>
<organism evidence="10 11">
    <name type="scientific">Gossypium barbadense</name>
    <name type="common">Sea Island cotton</name>
    <name type="synonym">Hibiscus barbadensis</name>
    <dbReference type="NCBI Taxonomy" id="3634"/>
    <lineage>
        <taxon>Eukaryota</taxon>
        <taxon>Viridiplantae</taxon>
        <taxon>Streptophyta</taxon>
        <taxon>Embryophyta</taxon>
        <taxon>Tracheophyta</taxon>
        <taxon>Spermatophyta</taxon>
        <taxon>Magnoliopsida</taxon>
        <taxon>eudicotyledons</taxon>
        <taxon>Gunneridae</taxon>
        <taxon>Pentapetalae</taxon>
        <taxon>rosids</taxon>
        <taxon>malvids</taxon>
        <taxon>Malvales</taxon>
        <taxon>Malvaceae</taxon>
        <taxon>Malvoideae</taxon>
        <taxon>Gossypium</taxon>
    </lineage>
</organism>
<sequence length="759" mass="84277">MAIVAALHESHVQAAVICAKESGLQVRTRSGGHDYEGLSFSSSVPFVIIDLSNLRSIKIDMKTETAWVQAGATTGELYYRIAEKSKVHAFPAGVCTTLGIGGHFTGGGYGNMLRKFGLSIDNVVDAQLIDAKGRILNRKSMGEDVFWAIRGGGGTSFGIILSWKIKLVRVPPKVTVFQVAKTLEQGATVLVHKWLQVSHKLDKDIFIRIMPVTVAGTGNGNSTVRVSFIGHYLGRINRLLPLVNASFPELCLQRKDCTEMSWIESTLYWAGFPIGTSTDVLLNRVPNKVFFKTKSDYLKNVMPKAGLETLWKVMMEIGNMRMQMSPYGGRMAEISESETAFAHRAGTLYIVQYTAHWSEGSSEATKKYIDMKTETAWVQAGATTGELYYRIAEKSKVHAFPAGVCTTLGIGGHFTGGGYGNMLRKFGLSIDNVVDAQLIDAKGRILNRKSMGEDVFWAIRGGGGTSFGIILSWKIKLVRVPPKVTVFQVAKTLEQGATVLVHKWLQVSHKLDKDIFIRIMPVTVAGTGNGNSTVRVSFIGHYLGRINRLLPLVNASFPELCLQRKDCTEMSWIESTLYWAGFPIGTSTDVLLNRVPNKVFFKTKSDYLKNVMPKAGLETLWKVMMEIGNMRMQMSPYGGRMAEISESETAFAHRAGTLYIVQYTAHWSEGSSEATKKYVELMRKLYAEMAPYVSSKPREAFLNYRDLDIGSNNTDFEAAKVYGAKYFKGNFQRLAEVKAKIDPHNFFKNEQSIPPFPSF</sequence>
<dbReference type="InterPro" id="IPR006094">
    <property type="entry name" value="Oxid_FAD_bind_N"/>
</dbReference>
<dbReference type="PANTHER" id="PTHR32448">
    <property type="entry name" value="OS08G0158400 PROTEIN"/>
    <property type="match status" value="1"/>
</dbReference>
<evidence type="ECO:0000256" key="5">
    <source>
        <dbReference type="ARBA" id="ARBA00022741"/>
    </source>
</evidence>
<dbReference type="Pfam" id="PF01565">
    <property type="entry name" value="FAD_binding_4"/>
    <property type="match status" value="2"/>
</dbReference>
<dbReference type="EMBL" id="KZ666733">
    <property type="protein sequence ID" value="PPR93767.1"/>
    <property type="molecule type" value="Genomic_DNA"/>
</dbReference>
<evidence type="ECO:0000256" key="8">
    <source>
        <dbReference type="ARBA" id="ARBA00023180"/>
    </source>
</evidence>